<dbReference type="EMBL" id="ML975493">
    <property type="protein sequence ID" value="KAF1828827.1"/>
    <property type="molecule type" value="Genomic_DNA"/>
</dbReference>
<dbReference type="AlphaFoldDB" id="A0A6A5K2N8"/>
<name>A0A6A5K2N8_9PLEO</name>
<reference evidence="2" key="1">
    <citation type="submission" date="2020-01" db="EMBL/GenBank/DDBJ databases">
        <authorList>
            <consortium name="DOE Joint Genome Institute"/>
            <person name="Haridas S."/>
            <person name="Albert R."/>
            <person name="Binder M."/>
            <person name="Bloem J."/>
            <person name="Labutti K."/>
            <person name="Salamov A."/>
            <person name="Andreopoulos B."/>
            <person name="Baker S.E."/>
            <person name="Barry K."/>
            <person name="Bills G."/>
            <person name="Bluhm B.H."/>
            <person name="Cannon C."/>
            <person name="Castanera R."/>
            <person name="Culley D.E."/>
            <person name="Daum C."/>
            <person name="Ezra D."/>
            <person name="Gonzalez J.B."/>
            <person name="Henrissat B."/>
            <person name="Kuo A."/>
            <person name="Liang C."/>
            <person name="Lipzen A."/>
            <person name="Lutzoni F."/>
            <person name="Magnuson J."/>
            <person name="Mondo S."/>
            <person name="Nolan M."/>
            <person name="Ohm R."/>
            <person name="Pangilinan J."/>
            <person name="Park H.-J."/>
            <person name="Ramirez L."/>
            <person name="Alfaro M."/>
            <person name="Sun H."/>
            <person name="Tritt A."/>
            <person name="Yoshinaga Y."/>
            <person name="Zwiers L.-H."/>
            <person name="Turgeon B.G."/>
            <person name="Goodwin S.B."/>
            <person name="Spatafora J.W."/>
            <person name="Crous P.W."/>
            <person name="Grigoriev I.V."/>
        </authorList>
    </citation>
    <scope>NUCLEOTIDE SEQUENCE</scope>
    <source>
        <strain evidence="2">P77</strain>
    </source>
</reference>
<evidence type="ECO:0000313" key="3">
    <source>
        <dbReference type="Proteomes" id="UP000800040"/>
    </source>
</evidence>
<keyword evidence="3" id="KW-1185">Reference proteome</keyword>
<evidence type="ECO:0000313" key="2">
    <source>
        <dbReference type="EMBL" id="KAF1828827.1"/>
    </source>
</evidence>
<evidence type="ECO:0000256" key="1">
    <source>
        <dbReference type="SAM" id="MobiDB-lite"/>
    </source>
</evidence>
<proteinExistence type="predicted"/>
<dbReference type="Proteomes" id="UP000800040">
    <property type="component" value="Unassembled WGS sequence"/>
</dbReference>
<feature type="compositionally biased region" description="Acidic residues" evidence="1">
    <location>
        <begin position="572"/>
        <end position="585"/>
    </location>
</feature>
<sequence length="619" mass="70071">MDDEVRISEDQFRYVYATGFKTWARLHSRAIKNYKLPAYCFFTPDTFPTQPAFPRNLELREYSDQITVSGSSIWGSSPAKCASYIPSSRRLVQLDVAVKDPVLLSISESAQNKCYSDLWFNTDSDYLTILTLAWAYILSARWAEVMPAGCSLIYTDSLARHYNATTNLRDSQRSLVLDIGPVNPNEARWWAAILAQGQGWQATMRPSFVSPWSVRVESSSEFLLSLETEASPLQDSASTFSEACGFLNRFCTRHNIVDQSHAALAAVLLFPYMAGETLQMPSPSFNEQNQPRKGPLDHHEDCSQLHRIYDGQHLDRLLTLSCNIRGIRPLLLSVFYEPSVECNAVTPWLQGTLAAIESLAENDPSILGRMCMERTPEVACIWLGSTILGLQKKLVQDVKYGQIPLDLHSAVWSGTVQSFIQQPVSRPLVVNGYVQRADECRLLFLCQSDNHTRVPVCQWKPFGETPKDDVDLEVRIHEHCEGHALEYQGFAWNCIEGDLISHTSQHYVRQRSSQSGTQELQCAFPVVWKAMDCKKEIISENATRSIISWLRPDGCAPHEKDMFKHEWFAMSDSDEDEESGEESEEVTSTKSSQHRPQVDEWLSNASSTTRPRLQFTLEA</sequence>
<accession>A0A6A5K2N8</accession>
<dbReference type="OrthoDB" id="3549294at2759"/>
<feature type="region of interest" description="Disordered" evidence="1">
    <location>
        <begin position="571"/>
        <end position="619"/>
    </location>
</feature>
<organism evidence="2 3">
    <name type="scientific">Decorospora gaudefroyi</name>
    <dbReference type="NCBI Taxonomy" id="184978"/>
    <lineage>
        <taxon>Eukaryota</taxon>
        <taxon>Fungi</taxon>
        <taxon>Dikarya</taxon>
        <taxon>Ascomycota</taxon>
        <taxon>Pezizomycotina</taxon>
        <taxon>Dothideomycetes</taxon>
        <taxon>Pleosporomycetidae</taxon>
        <taxon>Pleosporales</taxon>
        <taxon>Pleosporineae</taxon>
        <taxon>Pleosporaceae</taxon>
        <taxon>Decorospora</taxon>
    </lineage>
</organism>
<gene>
    <name evidence="2" type="ORF">BDW02DRAFT_203934</name>
</gene>
<protein>
    <submittedName>
        <fullName evidence="2">Uncharacterized protein</fullName>
    </submittedName>
</protein>